<keyword evidence="7 8" id="KW-0472">Membrane</keyword>
<sequence>MKGILDWVEAHLMPPMVKLSQNRYLVAIRDGIIATMPLVMLGSFFVLIAQFPIGAWTKFVAPYVATIMLPYRITVGLMAVYAAFGIGYSLAKQEKLDALSSGFISMGAFLMTTIPVNAVDAVHTKTALGMVMPMTYLGGAGMFSAIIVAIFATEVIHFCATHNITIKMPDQVPESVSRSFAAIIPSAVVIIVVWVITGWLHFNINEVLMTLFKPIVNVGMNTYFGLIIPPLLITLLWSTGIHGDSIIGNLVRPFWLILWQQNADAVAAGHAAANIATEGFYTFVWIGGSGGTLALCLIAAFFAKSAYLKQVGRLALVPGIFNINEPIIFGAPVVLNPLLAVPFIVGPFITTTLTYLAMTFDLVNKTSMLAPFTVPFPIMGYMITQADWRAIVLMVINFAIYLVIYYPFTMMYDKQLLKQEREEKAEEDEEAAEAKTSGTVSTQA</sequence>
<proteinExistence type="predicted"/>
<evidence type="ECO:0000256" key="9">
    <source>
        <dbReference type="SAM" id="MobiDB-lite"/>
    </source>
</evidence>
<organism evidence="12 13">
    <name type="scientific">Lacticaseibacillus hegangensis</name>
    <dbReference type="NCBI Taxonomy" id="2486010"/>
    <lineage>
        <taxon>Bacteria</taxon>
        <taxon>Bacillati</taxon>
        <taxon>Bacillota</taxon>
        <taxon>Bacilli</taxon>
        <taxon>Lactobacillales</taxon>
        <taxon>Lactobacillaceae</taxon>
        <taxon>Lacticaseibacillus</taxon>
    </lineage>
</organism>
<dbReference type="PANTHER" id="PTHR33989:SF11">
    <property type="entry name" value="LICHENAN PERMEASE IIC COMPONENT"/>
    <property type="match status" value="1"/>
</dbReference>
<evidence type="ECO:0000259" key="11">
    <source>
        <dbReference type="PROSITE" id="PS51105"/>
    </source>
</evidence>
<keyword evidence="5 10" id="KW-0812">Transmembrane</keyword>
<dbReference type="EMBL" id="JBHTOK010000070">
    <property type="protein sequence ID" value="MFD1441516.1"/>
    <property type="molecule type" value="Genomic_DNA"/>
</dbReference>
<comment type="function">
    <text evidence="8">The phosphoenolpyruvate-dependent sugar phosphotransferase system (PTS), a major carbohydrate active -transport system, catalyzes the phosphorylation of incoming sugar substrates concomitant with their translocation across the cell membrane.</text>
</comment>
<evidence type="ECO:0000256" key="5">
    <source>
        <dbReference type="ARBA" id="ARBA00022692"/>
    </source>
</evidence>
<feature type="transmembrane region" description="Helical" evidence="10">
    <location>
        <begin position="98"/>
        <end position="116"/>
    </location>
</feature>
<dbReference type="NCBIfam" id="TIGR00410">
    <property type="entry name" value="lacE"/>
    <property type="match status" value="1"/>
</dbReference>
<dbReference type="InterPro" id="IPR051088">
    <property type="entry name" value="PTS_Sugar-EIIC/EIIB"/>
</dbReference>
<feature type="transmembrane region" description="Helical" evidence="10">
    <location>
        <begin position="180"/>
        <end position="202"/>
    </location>
</feature>
<name>A0ABW4CY18_9LACO</name>
<evidence type="ECO:0000256" key="4">
    <source>
        <dbReference type="ARBA" id="ARBA00022597"/>
    </source>
</evidence>
<feature type="transmembrane region" description="Helical" evidence="10">
    <location>
        <begin position="390"/>
        <end position="408"/>
    </location>
</feature>
<keyword evidence="13" id="KW-1185">Reference proteome</keyword>
<dbReference type="PANTHER" id="PTHR33989">
    <property type="match status" value="1"/>
</dbReference>
<dbReference type="Proteomes" id="UP001597212">
    <property type="component" value="Unassembled WGS sequence"/>
</dbReference>
<keyword evidence="4 8" id="KW-0762">Sugar transport</keyword>
<evidence type="ECO:0000256" key="7">
    <source>
        <dbReference type="ARBA" id="ARBA00023136"/>
    </source>
</evidence>
<evidence type="ECO:0000313" key="12">
    <source>
        <dbReference type="EMBL" id="MFD1441516.1"/>
    </source>
</evidence>
<reference evidence="13" key="1">
    <citation type="journal article" date="2019" name="Int. J. Syst. Evol. Microbiol.">
        <title>The Global Catalogue of Microorganisms (GCM) 10K type strain sequencing project: providing services to taxonomists for standard genome sequencing and annotation.</title>
        <authorList>
            <consortium name="The Broad Institute Genomics Platform"/>
            <consortium name="The Broad Institute Genome Sequencing Center for Infectious Disease"/>
            <person name="Wu L."/>
            <person name="Ma J."/>
        </authorList>
    </citation>
    <scope>NUCLEOTIDE SEQUENCE [LARGE SCALE GENOMIC DNA]</scope>
    <source>
        <strain evidence="13">CCM 8912</strain>
    </source>
</reference>
<feature type="region of interest" description="Disordered" evidence="9">
    <location>
        <begin position="422"/>
        <end position="444"/>
    </location>
</feature>
<feature type="transmembrane region" description="Helical" evidence="10">
    <location>
        <begin position="279"/>
        <end position="302"/>
    </location>
</feature>
<evidence type="ECO:0000256" key="10">
    <source>
        <dbReference type="SAM" id="Phobius"/>
    </source>
</evidence>
<feature type="transmembrane region" description="Helical" evidence="10">
    <location>
        <begin position="222"/>
        <end position="241"/>
    </location>
</feature>
<dbReference type="InterPro" id="IPR003352">
    <property type="entry name" value="PTS_EIIC"/>
</dbReference>
<evidence type="ECO:0000256" key="2">
    <source>
        <dbReference type="ARBA" id="ARBA00022448"/>
    </source>
</evidence>
<keyword evidence="6 10" id="KW-1133">Transmembrane helix</keyword>
<dbReference type="Pfam" id="PF02378">
    <property type="entry name" value="PTS_EIIC"/>
    <property type="match status" value="1"/>
</dbReference>
<comment type="caution">
    <text evidence="12">The sequence shown here is derived from an EMBL/GenBank/DDBJ whole genome shotgun (WGS) entry which is preliminary data.</text>
</comment>
<gene>
    <name evidence="12" type="ORF">ACFQ5K_09045</name>
</gene>
<comment type="subcellular location">
    <subcellularLocation>
        <location evidence="1">Cell membrane</location>
        <topology evidence="1">Multi-pass membrane protein</topology>
    </subcellularLocation>
</comment>
<evidence type="ECO:0000256" key="1">
    <source>
        <dbReference type="ARBA" id="ARBA00004651"/>
    </source>
</evidence>
<evidence type="ECO:0000313" key="13">
    <source>
        <dbReference type="Proteomes" id="UP001597212"/>
    </source>
</evidence>
<keyword evidence="3 8" id="KW-1003">Cell membrane</keyword>
<evidence type="ECO:0000256" key="6">
    <source>
        <dbReference type="ARBA" id="ARBA00022989"/>
    </source>
</evidence>
<dbReference type="RefSeq" id="WP_125756641.1">
    <property type="nucleotide sequence ID" value="NZ_JBHTOK010000070.1"/>
</dbReference>
<feature type="transmembrane region" description="Helical" evidence="10">
    <location>
        <begin position="367"/>
        <end position="384"/>
    </location>
</feature>
<evidence type="ECO:0000256" key="8">
    <source>
        <dbReference type="PIRNR" id="PIRNR006351"/>
    </source>
</evidence>
<keyword evidence="2 8" id="KW-0813">Transport</keyword>
<feature type="transmembrane region" description="Helical" evidence="10">
    <location>
        <begin position="136"/>
        <end position="159"/>
    </location>
</feature>
<accession>A0ABW4CY18</accession>
<dbReference type="PROSITE" id="PS51105">
    <property type="entry name" value="PTS_EIIC_TYPE_3"/>
    <property type="match status" value="1"/>
</dbReference>
<dbReference type="InterPro" id="IPR004501">
    <property type="entry name" value="PTS_EIIC_3"/>
</dbReference>
<evidence type="ECO:0000256" key="3">
    <source>
        <dbReference type="ARBA" id="ARBA00022475"/>
    </source>
</evidence>
<dbReference type="InterPro" id="IPR004796">
    <property type="entry name" value="PTS_IIC_cello"/>
</dbReference>
<feature type="transmembrane region" description="Helical" evidence="10">
    <location>
        <begin position="73"/>
        <end position="91"/>
    </location>
</feature>
<dbReference type="PIRSF" id="PIRSF006351">
    <property type="entry name" value="PTS_EIIC-Cellobiose"/>
    <property type="match status" value="1"/>
</dbReference>
<feature type="transmembrane region" description="Helical" evidence="10">
    <location>
        <begin position="32"/>
        <end position="53"/>
    </location>
</feature>
<feature type="domain" description="PTS EIIC type-3" evidence="11">
    <location>
        <begin position="8"/>
        <end position="408"/>
    </location>
</feature>
<protein>
    <recommendedName>
        <fullName evidence="8">Permease IIC component</fullName>
    </recommendedName>
</protein>